<reference evidence="2" key="1">
    <citation type="submission" date="2023-04" db="EMBL/GenBank/DDBJ databases">
        <title>Phytophthora fragariaefolia NBRC 109709.</title>
        <authorList>
            <person name="Ichikawa N."/>
            <person name="Sato H."/>
            <person name="Tonouchi N."/>
        </authorList>
    </citation>
    <scope>NUCLEOTIDE SEQUENCE</scope>
    <source>
        <strain evidence="2">NBRC 109709</strain>
    </source>
</reference>
<feature type="compositionally biased region" description="Polar residues" evidence="1">
    <location>
        <begin position="51"/>
        <end position="67"/>
    </location>
</feature>
<protein>
    <submittedName>
        <fullName evidence="2">Unnamed protein product</fullName>
    </submittedName>
</protein>
<organism evidence="2 3">
    <name type="scientific">Phytophthora fragariaefolia</name>
    <dbReference type="NCBI Taxonomy" id="1490495"/>
    <lineage>
        <taxon>Eukaryota</taxon>
        <taxon>Sar</taxon>
        <taxon>Stramenopiles</taxon>
        <taxon>Oomycota</taxon>
        <taxon>Peronosporomycetes</taxon>
        <taxon>Peronosporales</taxon>
        <taxon>Peronosporaceae</taxon>
        <taxon>Phytophthora</taxon>
    </lineage>
</organism>
<evidence type="ECO:0000313" key="3">
    <source>
        <dbReference type="Proteomes" id="UP001165121"/>
    </source>
</evidence>
<proteinExistence type="predicted"/>
<feature type="region of interest" description="Disordered" evidence="1">
    <location>
        <begin position="51"/>
        <end position="96"/>
    </location>
</feature>
<feature type="region of interest" description="Disordered" evidence="1">
    <location>
        <begin position="390"/>
        <end position="412"/>
    </location>
</feature>
<dbReference type="AlphaFoldDB" id="A0A9W6YE54"/>
<name>A0A9W6YE54_9STRA</name>
<accession>A0A9W6YE54</accession>
<comment type="caution">
    <text evidence="2">The sequence shown here is derived from an EMBL/GenBank/DDBJ whole genome shotgun (WGS) entry which is preliminary data.</text>
</comment>
<dbReference type="EMBL" id="BSXT01005996">
    <property type="protein sequence ID" value="GMF61617.1"/>
    <property type="molecule type" value="Genomic_DNA"/>
</dbReference>
<sequence length="444" mass="49151">MSNVESDAKSAREIELPEHAAELYHRKTLDLEILEGDKFFHTEVGVRLNERTPNLSELDNTGTSTEDLNPGIDGTNGEDSMGNSRSTSLDRKNNESQSVCENALALQVNEPSLTSNPNYDERDTEVIQQLRLLIAQNTAAKERVAASRWQILVCGILCLAGQQRLEQFAADKKAKIQSDGTLRPTSPRITSVCAIMAKMAQRNNSALNAAATAQELSRRDLKSSEAQVSNVNLLSAMHHVSHIFVPQLIHGVAMFLNNLSRNGKPTIKLREIFYPSQRGSPPRSPTSNRPLYPSTKVHLNQLPQTQQIPTPTFPALVEPIADKIGERSTEKSSYTEGYHIPNRLVRSAGPRPFHLVHSSVGILQGSMPFPDPAHFRNLHELEVRVPSNTVARPQRPIRPHSSPADPRLSISPRVHGIVSPTSLVYRPGQITESETETEANSKYF</sequence>
<keyword evidence="3" id="KW-1185">Reference proteome</keyword>
<evidence type="ECO:0000313" key="2">
    <source>
        <dbReference type="EMBL" id="GMF61617.1"/>
    </source>
</evidence>
<gene>
    <name evidence="2" type="ORF">Pfra01_002678900</name>
</gene>
<feature type="compositionally biased region" description="Polar residues" evidence="1">
    <location>
        <begin position="77"/>
        <end position="87"/>
    </location>
</feature>
<dbReference type="Proteomes" id="UP001165121">
    <property type="component" value="Unassembled WGS sequence"/>
</dbReference>
<evidence type="ECO:0000256" key="1">
    <source>
        <dbReference type="SAM" id="MobiDB-lite"/>
    </source>
</evidence>